<reference evidence="2" key="1">
    <citation type="submission" date="2023-01" db="EMBL/GenBank/DDBJ databases">
        <title>Genome assembly of the deep-sea coral Lophelia pertusa.</title>
        <authorList>
            <person name="Herrera S."/>
            <person name="Cordes E."/>
        </authorList>
    </citation>
    <scope>NUCLEOTIDE SEQUENCE</scope>
    <source>
        <strain evidence="2">USNM1676648</strain>
        <tissue evidence="2">Polyp</tissue>
    </source>
</reference>
<name>A0A9W9ZIK5_9CNID</name>
<accession>A0A9W9ZIK5</accession>
<feature type="region of interest" description="Disordered" evidence="1">
    <location>
        <begin position="155"/>
        <end position="180"/>
    </location>
</feature>
<gene>
    <name evidence="2" type="ORF">OS493_035417</name>
</gene>
<sequence length="180" mass="20561">MSDNIALQMQRACTASTEGDYYMMDMFSYAQPAVYGNRCSLNQVNVLITRALEDSGRSAFIKQMQNIQRMTKVYSNSFCWKKTKGSKLIVKLIMEDFQAEKQIGRKKIDEMKLAENVVYTLPSCDASIMKVVAELMDEDRNPLLETGELNVELSMPRGETRAGVEHDHRTNQPSERRLTC</sequence>
<dbReference type="AlphaFoldDB" id="A0A9W9ZIK5"/>
<protein>
    <submittedName>
        <fullName evidence="2">Uncharacterized protein</fullName>
    </submittedName>
</protein>
<feature type="compositionally biased region" description="Basic and acidic residues" evidence="1">
    <location>
        <begin position="158"/>
        <end position="180"/>
    </location>
</feature>
<dbReference type="OrthoDB" id="5947784at2759"/>
<dbReference type="Proteomes" id="UP001163046">
    <property type="component" value="Unassembled WGS sequence"/>
</dbReference>
<proteinExistence type="predicted"/>
<evidence type="ECO:0000256" key="1">
    <source>
        <dbReference type="SAM" id="MobiDB-lite"/>
    </source>
</evidence>
<keyword evidence="3" id="KW-1185">Reference proteome</keyword>
<evidence type="ECO:0000313" key="3">
    <source>
        <dbReference type="Proteomes" id="UP001163046"/>
    </source>
</evidence>
<organism evidence="2 3">
    <name type="scientific">Desmophyllum pertusum</name>
    <dbReference type="NCBI Taxonomy" id="174260"/>
    <lineage>
        <taxon>Eukaryota</taxon>
        <taxon>Metazoa</taxon>
        <taxon>Cnidaria</taxon>
        <taxon>Anthozoa</taxon>
        <taxon>Hexacorallia</taxon>
        <taxon>Scleractinia</taxon>
        <taxon>Caryophylliina</taxon>
        <taxon>Caryophylliidae</taxon>
        <taxon>Desmophyllum</taxon>
    </lineage>
</organism>
<evidence type="ECO:0000313" key="2">
    <source>
        <dbReference type="EMBL" id="KAJ7382357.1"/>
    </source>
</evidence>
<comment type="caution">
    <text evidence="2">The sequence shown here is derived from an EMBL/GenBank/DDBJ whole genome shotgun (WGS) entry which is preliminary data.</text>
</comment>
<dbReference type="EMBL" id="MU825926">
    <property type="protein sequence ID" value="KAJ7382357.1"/>
    <property type="molecule type" value="Genomic_DNA"/>
</dbReference>